<evidence type="ECO:0008006" key="3">
    <source>
        <dbReference type="Google" id="ProtNLM"/>
    </source>
</evidence>
<dbReference type="EMBL" id="JAUTIX010000007">
    <property type="protein sequence ID" value="MDP0399780.1"/>
    <property type="molecule type" value="Genomic_DNA"/>
</dbReference>
<evidence type="ECO:0000313" key="1">
    <source>
        <dbReference type="EMBL" id="MDP0399780.1"/>
    </source>
</evidence>
<protein>
    <recommendedName>
        <fullName evidence="3">Asp23/Gls24 family envelope stress response protein</fullName>
    </recommendedName>
</protein>
<dbReference type="RefSeq" id="WP_220657331.1">
    <property type="nucleotide sequence ID" value="NZ_CBCSFC010000005.1"/>
</dbReference>
<gene>
    <name evidence="1" type="ORF">Q7X28_17805</name>
</gene>
<reference evidence="1" key="1">
    <citation type="submission" date="2023-08" db="EMBL/GenBank/DDBJ databases">
        <title>The draft genome of Tsukamurella strandjordii strain 050030.</title>
        <authorList>
            <person name="Zhao F."/>
            <person name="Feng Y."/>
            <person name="Zong Z."/>
        </authorList>
    </citation>
    <scope>NUCLEOTIDE SEQUENCE</scope>
    <source>
        <strain evidence="1">050030</strain>
    </source>
</reference>
<accession>A0AA90NJB5</accession>
<dbReference type="Proteomes" id="UP001178281">
    <property type="component" value="Unassembled WGS sequence"/>
</dbReference>
<dbReference type="AlphaFoldDB" id="A0AA90NJB5"/>
<evidence type="ECO:0000313" key="2">
    <source>
        <dbReference type="Proteomes" id="UP001178281"/>
    </source>
</evidence>
<name>A0AA90NJB5_9ACTN</name>
<comment type="caution">
    <text evidence="1">The sequence shown here is derived from an EMBL/GenBank/DDBJ whole genome shotgun (WGS) entry which is preliminary data.</text>
</comment>
<organism evidence="1 2">
    <name type="scientific">Tsukamurella strandjordii</name>
    <dbReference type="NCBI Taxonomy" id="147577"/>
    <lineage>
        <taxon>Bacteria</taxon>
        <taxon>Bacillati</taxon>
        <taxon>Actinomycetota</taxon>
        <taxon>Actinomycetes</taxon>
        <taxon>Mycobacteriales</taxon>
        <taxon>Tsukamurellaceae</taxon>
        <taxon>Tsukamurella</taxon>
    </lineage>
</organism>
<keyword evidence="2" id="KW-1185">Reference proteome</keyword>
<sequence>MSRAHAERIDRIVAAVTAVDGVAGLHAGAAGSAATYLPGRTVPGIRVDDESGQVSIVVEFRGDTDLVAIAESARQAATDAAGVPIQVIVADIRVPESTDRSKEMTA</sequence>
<proteinExistence type="predicted"/>